<dbReference type="AlphaFoldDB" id="A0A212R1F7"/>
<feature type="binding site" evidence="5">
    <location>
        <begin position="69"/>
        <end position="71"/>
    </location>
    <ligand>
        <name>substrate</name>
    </ligand>
</feature>
<protein>
    <submittedName>
        <fullName evidence="8">DNA-N1-methyladenine dioxygenase</fullName>
    </submittedName>
</protein>
<proteinExistence type="predicted"/>
<sequence>MTAVEIRPGLRLYKAALDRAAQESLRDEIREILRAAPLFQPTMPRTGKAFSVRMSNCGPLGWVSDRAGYRYQPDHPVTGQPWPAIPDALLRLWSDLADYPEDPDACLINYYDVNAKMGAHQDVDEQDFSAPIVSASLGDSCRFRFGGDTRGGSTQALTLDSGDVLIFGGPARKMFHGVDRILPGTSTLLEPPGRINLTLRRAR</sequence>
<feature type="binding site" evidence="5">
    <location>
        <position position="150"/>
    </location>
    <ligand>
        <name>substrate</name>
    </ligand>
</feature>
<keyword evidence="2 8" id="KW-0223">Dioxygenase</keyword>
<dbReference type="GO" id="GO:0035516">
    <property type="term" value="F:broad specificity oxidative DNA demethylase activity"/>
    <property type="evidence" value="ECO:0007669"/>
    <property type="project" value="TreeGrafter"/>
</dbReference>
<reference evidence="9" key="1">
    <citation type="submission" date="2017-06" db="EMBL/GenBank/DDBJ databases">
        <authorList>
            <person name="Varghese N."/>
            <person name="Submissions S."/>
        </authorList>
    </citation>
    <scope>NUCLEOTIDE SEQUENCE [LARGE SCALE GENOMIC DNA]</scope>
    <source>
        <strain evidence="9">DSM 137</strain>
    </source>
</reference>
<dbReference type="Gene3D" id="2.60.120.590">
    <property type="entry name" value="Alpha-ketoglutarate-dependent dioxygenase AlkB-like"/>
    <property type="match status" value="1"/>
</dbReference>
<dbReference type="GO" id="GO:0005737">
    <property type="term" value="C:cytoplasm"/>
    <property type="evidence" value="ECO:0007669"/>
    <property type="project" value="TreeGrafter"/>
</dbReference>
<dbReference type="GO" id="GO:0008198">
    <property type="term" value="F:ferrous iron binding"/>
    <property type="evidence" value="ECO:0007669"/>
    <property type="project" value="TreeGrafter"/>
</dbReference>
<dbReference type="Proteomes" id="UP000198418">
    <property type="component" value="Unassembled WGS sequence"/>
</dbReference>
<comment type="cofactor">
    <cofactor evidence="6">
        <name>Fe(2+)</name>
        <dbReference type="ChEBI" id="CHEBI:29033"/>
    </cofactor>
    <text evidence="6">Binds 1 Fe(2+) ion per subunit.</text>
</comment>
<dbReference type="InterPro" id="IPR037151">
    <property type="entry name" value="AlkB-like_sf"/>
</dbReference>
<evidence type="ECO:0000256" key="3">
    <source>
        <dbReference type="ARBA" id="ARBA00023002"/>
    </source>
</evidence>
<evidence type="ECO:0000256" key="6">
    <source>
        <dbReference type="PIRSR" id="PIRSR604574-2"/>
    </source>
</evidence>
<feature type="binding site" evidence="6">
    <location>
        <position position="120"/>
    </location>
    <ligand>
        <name>Fe cation</name>
        <dbReference type="ChEBI" id="CHEBI:24875"/>
        <note>catalytic</note>
    </ligand>
</feature>
<evidence type="ECO:0000313" key="8">
    <source>
        <dbReference type="EMBL" id="SNB65830.1"/>
    </source>
</evidence>
<feature type="binding site" evidence="6">
    <location>
        <position position="122"/>
    </location>
    <ligand>
        <name>Fe cation</name>
        <dbReference type="ChEBI" id="CHEBI:24875"/>
        <note>catalytic</note>
    </ligand>
</feature>
<evidence type="ECO:0000256" key="5">
    <source>
        <dbReference type="PIRSR" id="PIRSR604574-1"/>
    </source>
</evidence>
<keyword evidence="3" id="KW-0560">Oxidoreductase</keyword>
<dbReference type="SUPFAM" id="SSF51197">
    <property type="entry name" value="Clavaminate synthase-like"/>
    <property type="match status" value="1"/>
</dbReference>
<gene>
    <name evidence="8" type="ORF">SAMN06265338_102329</name>
</gene>
<feature type="binding site" evidence="5">
    <location>
        <position position="62"/>
    </location>
    <ligand>
        <name>substrate</name>
    </ligand>
</feature>
<feature type="domain" description="Fe2OG dioxygenase" evidence="7">
    <location>
        <begin position="102"/>
        <end position="203"/>
    </location>
</feature>
<dbReference type="PROSITE" id="PS51471">
    <property type="entry name" value="FE2OG_OXY"/>
    <property type="match status" value="1"/>
</dbReference>
<dbReference type="GO" id="GO:0035513">
    <property type="term" value="P:oxidative RNA demethylation"/>
    <property type="evidence" value="ECO:0007669"/>
    <property type="project" value="TreeGrafter"/>
</dbReference>
<dbReference type="Pfam" id="PF13532">
    <property type="entry name" value="2OG-FeII_Oxy_2"/>
    <property type="match status" value="1"/>
</dbReference>
<evidence type="ECO:0000256" key="2">
    <source>
        <dbReference type="ARBA" id="ARBA00022964"/>
    </source>
</evidence>
<feature type="binding site" evidence="5">
    <location>
        <begin position="109"/>
        <end position="111"/>
    </location>
    <ligand>
        <name>2-oxoglutarate</name>
        <dbReference type="ChEBI" id="CHEBI:16810"/>
    </ligand>
</feature>
<feature type="binding site" evidence="6">
    <location>
        <position position="176"/>
    </location>
    <ligand>
        <name>Fe cation</name>
        <dbReference type="ChEBI" id="CHEBI:24875"/>
        <note>catalytic</note>
    </ligand>
</feature>
<name>A0A212R1F7_RHOAC</name>
<dbReference type="PANTHER" id="PTHR16557:SF2">
    <property type="entry name" value="NUCLEIC ACID DIOXYGENASE ALKBH1"/>
    <property type="match status" value="1"/>
</dbReference>
<evidence type="ECO:0000313" key="9">
    <source>
        <dbReference type="Proteomes" id="UP000198418"/>
    </source>
</evidence>
<dbReference type="InterPro" id="IPR004574">
    <property type="entry name" value="Alkb"/>
</dbReference>
<keyword evidence="9" id="KW-1185">Reference proteome</keyword>
<dbReference type="EMBL" id="FYDG01000002">
    <property type="protein sequence ID" value="SNB65830.1"/>
    <property type="molecule type" value="Genomic_DNA"/>
</dbReference>
<dbReference type="GO" id="GO:0035515">
    <property type="term" value="F:oxidative RNA demethylase activity"/>
    <property type="evidence" value="ECO:0007669"/>
    <property type="project" value="TreeGrafter"/>
</dbReference>
<dbReference type="OrthoDB" id="9796932at2"/>
<keyword evidence="1 6" id="KW-0479">Metal-binding</keyword>
<dbReference type="PANTHER" id="PTHR16557">
    <property type="entry name" value="ALKYLATED DNA REPAIR PROTEIN ALKB-RELATED"/>
    <property type="match status" value="1"/>
</dbReference>
<accession>A0A212R1F7</accession>
<keyword evidence="4 6" id="KW-0408">Iron</keyword>
<dbReference type="RefSeq" id="WP_088519843.1">
    <property type="nucleotide sequence ID" value="NZ_FYDG01000002.1"/>
</dbReference>
<evidence type="ECO:0000259" key="7">
    <source>
        <dbReference type="PROSITE" id="PS51471"/>
    </source>
</evidence>
<dbReference type="InterPro" id="IPR027450">
    <property type="entry name" value="AlkB-like"/>
</dbReference>
<feature type="binding site" evidence="5">
    <location>
        <begin position="194"/>
        <end position="200"/>
    </location>
    <ligand>
        <name>2-oxoglutarate</name>
        <dbReference type="ChEBI" id="CHEBI:16810"/>
    </ligand>
</feature>
<evidence type="ECO:0000256" key="4">
    <source>
        <dbReference type="ARBA" id="ARBA00023004"/>
    </source>
</evidence>
<dbReference type="InterPro" id="IPR005123">
    <property type="entry name" value="Oxoglu/Fe-dep_dioxygenase_dom"/>
</dbReference>
<feature type="binding site" evidence="5">
    <location>
        <position position="124"/>
    </location>
    <ligand>
        <name>substrate</name>
    </ligand>
</feature>
<evidence type="ECO:0000256" key="1">
    <source>
        <dbReference type="ARBA" id="ARBA00022723"/>
    </source>
</evidence>
<organism evidence="8 9">
    <name type="scientific">Rhodoblastus acidophilus</name>
    <name type="common">Rhodopseudomonas acidophila</name>
    <dbReference type="NCBI Taxonomy" id="1074"/>
    <lineage>
        <taxon>Bacteria</taxon>
        <taxon>Pseudomonadati</taxon>
        <taxon>Pseudomonadota</taxon>
        <taxon>Alphaproteobacteria</taxon>
        <taxon>Hyphomicrobiales</taxon>
        <taxon>Rhodoblastaceae</taxon>
        <taxon>Rhodoblastus</taxon>
    </lineage>
</organism>